<evidence type="ECO:0000313" key="4">
    <source>
        <dbReference type="EMBL" id="OIV38795.1"/>
    </source>
</evidence>
<dbReference type="Proteomes" id="UP000243342">
    <property type="component" value="Unassembled WGS sequence"/>
</dbReference>
<dbReference type="RefSeq" id="WP_071655129.1">
    <property type="nucleotide sequence ID" value="NZ_MLCF01000011.1"/>
</dbReference>
<organism evidence="4 5">
    <name type="scientific">Mangrovactinospora gilvigrisea</name>
    <dbReference type="NCBI Taxonomy" id="1428644"/>
    <lineage>
        <taxon>Bacteria</taxon>
        <taxon>Bacillati</taxon>
        <taxon>Actinomycetota</taxon>
        <taxon>Actinomycetes</taxon>
        <taxon>Kitasatosporales</taxon>
        <taxon>Streptomycetaceae</taxon>
        <taxon>Mangrovactinospora</taxon>
    </lineage>
</organism>
<evidence type="ECO:0000256" key="1">
    <source>
        <dbReference type="SAM" id="MobiDB-lite"/>
    </source>
</evidence>
<feature type="transmembrane region" description="Helical" evidence="2">
    <location>
        <begin position="43"/>
        <end position="63"/>
    </location>
</feature>
<proteinExistence type="predicted"/>
<gene>
    <name evidence="4" type="ORF">BIV57_03355</name>
</gene>
<evidence type="ECO:0000259" key="3">
    <source>
        <dbReference type="Pfam" id="PF20177"/>
    </source>
</evidence>
<keyword evidence="5" id="KW-1185">Reference proteome</keyword>
<protein>
    <recommendedName>
        <fullName evidence="3">DUF6542 domain-containing protein</fullName>
    </recommendedName>
</protein>
<feature type="region of interest" description="Disordered" evidence="1">
    <location>
        <begin position="1"/>
        <end position="29"/>
    </location>
</feature>
<accession>A0A1J7BJE5</accession>
<keyword evidence="2" id="KW-1133">Transmembrane helix</keyword>
<evidence type="ECO:0000313" key="5">
    <source>
        <dbReference type="Proteomes" id="UP000243342"/>
    </source>
</evidence>
<feature type="region of interest" description="Disordered" evidence="1">
    <location>
        <begin position="165"/>
        <end position="186"/>
    </location>
</feature>
<keyword evidence="2" id="KW-0812">Transmembrane</keyword>
<dbReference type="InterPro" id="IPR046672">
    <property type="entry name" value="DUF6542"/>
</dbReference>
<keyword evidence="2" id="KW-0472">Membrane</keyword>
<feature type="transmembrane region" description="Helical" evidence="2">
    <location>
        <begin position="95"/>
        <end position="118"/>
    </location>
</feature>
<feature type="transmembrane region" description="Helical" evidence="2">
    <location>
        <begin position="138"/>
        <end position="159"/>
    </location>
</feature>
<feature type="compositionally biased region" description="Basic and acidic residues" evidence="1">
    <location>
        <begin position="1"/>
        <end position="20"/>
    </location>
</feature>
<sequence length="186" mass="19029">MRATGRPERERGDREDRRNPDAAQGRGTALPGRLLRQLKRRGTLTPLGVGVVMGAPVLGAAVLEGAMRGGPGSLFELVFLGACAVGALHVRRTDLLAAPISAPLAFAAALICSAGILGQTGQARGNNAVAVLAMLSAGAPWLFLGTALAGAVVLARFALRPRRAGSAKAGPRKGPKTRTGKTGARR</sequence>
<reference evidence="4 5" key="1">
    <citation type="submission" date="2016-10" db="EMBL/GenBank/DDBJ databases">
        <title>Genome sequence of Streptomyces gilvigriseus MUSC 26.</title>
        <authorList>
            <person name="Lee L.-H."/>
            <person name="Ser H.-L."/>
        </authorList>
    </citation>
    <scope>NUCLEOTIDE SEQUENCE [LARGE SCALE GENOMIC DNA]</scope>
    <source>
        <strain evidence="4 5">MUSC 26</strain>
    </source>
</reference>
<feature type="transmembrane region" description="Helical" evidence="2">
    <location>
        <begin position="69"/>
        <end position="88"/>
    </location>
</feature>
<dbReference type="EMBL" id="MLCF01000011">
    <property type="protein sequence ID" value="OIV38795.1"/>
    <property type="molecule type" value="Genomic_DNA"/>
</dbReference>
<dbReference type="Pfam" id="PF20177">
    <property type="entry name" value="DUF6542"/>
    <property type="match status" value="1"/>
</dbReference>
<name>A0A1J7BJE5_9ACTN</name>
<evidence type="ECO:0000256" key="2">
    <source>
        <dbReference type="SAM" id="Phobius"/>
    </source>
</evidence>
<feature type="domain" description="DUF6542" evidence="3">
    <location>
        <begin position="44"/>
        <end position="160"/>
    </location>
</feature>
<comment type="caution">
    <text evidence="4">The sequence shown here is derived from an EMBL/GenBank/DDBJ whole genome shotgun (WGS) entry which is preliminary data.</text>
</comment>
<dbReference type="AlphaFoldDB" id="A0A1J7BJE5"/>